<comment type="function">
    <text evidence="7">Functions as a component of the nuclear pore complex (NPC).</text>
</comment>
<feature type="compositionally biased region" description="Basic and acidic residues" evidence="8">
    <location>
        <begin position="1"/>
        <end position="18"/>
    </location>
</feature>
<evidence type="ECO:0000256" key="1">
    <source>
        <dbReference type="ARBA" id="ARBA00022448"/>
    </source>
</evidence>
<keyword evidence="4 7" id="KW-0811">Translocation</keyword>
<feature type="compositionally biased region" description="Basic residues" evidence="8">
    <location>
        <begin position="810"/>
        <end position="819"/>
    </location>
</feature>
<evidence type="ECO:0000256" key="7">
    <source>
        <dbReference type="RuleBase" id="RU365072"/>
    </source>
</evidence>
<evidence type="ECO:0000313" key="10">
    <source>
        <dbReference type="Proteomes" id="UP001276659"/>
    </source>
</evidence>
<dbReference type="GO" id="GO:0017056">
    <property type="term" value="F:structural constituent of nuclear pore"/>
    <property type="evidence" value="ECO:0007669"/>
    <property type="project" value="UniProtKB-UniRule"/>
</dbReference>
<keyword evidence="1 7" id="KW-0813">Transport</keyword>
<dbReference type="AlphaFoldDB" id="A0AAD9ZDE8"/>
<dbReference type="InterPro" id="IPR007252">
    <property type="entry name" value="Nup84/Nup107"/>
</dbReference>
<dbReference type="Proteomes" id="UP001276659">
    <property type="component" value="Unassembled WGS sequence"/>
</dbReference>
<evidence type="ECO:0000256" key="6">
    <source>
        <dbReference type="ARBA" id="ARBA00023242"/>
    </source>
</evidence>
<proteinExistence type="inferred from homology"/>
<keyword evidence="3" id="KW-0653">Protein transport</keyword>
<evidence type="ECO:0000256" key="3">
    <source>
        <dbReference type="ARBA" id="ARBA00022927"/>
    </source>
</evidence>
<comment type="subunit">
    <text evidence="7">Part of the nuclear pore complex (NPC).</text>
</comment>
<evidence type="ECO:0000256" key="4">
    <source>
        <dbReference type="ARBA" id="ARBA00023010"/>
    </source>
</evidence>
<feature type="region of interest" description="Disordered" evidence="8">
    <location>
        <begin position="783"/>
        <end position="819"/>
    </location>
</feature>
<keyword evidence="5 7" id="KW-0906">Nuclear pore complex</keyword>
<evidence type="ECO:0000256" key="2">
    <source>
        <dbReference type="ARBA" id="ARBA00022816"/>
    </source>
</evidence>
<feature type="region of interest" description="Disordered" evidence="8">
    <location>
        <begin position="119"/>
        <end position="161"/>
    </location>
</feature>
<dbReference type="PANTHER" id="PTHR13003">
    <property type="entry name" value="NUP107-RELATED"/>
    <property type="match status" value="1"/>
</dbReference>
<dbReference type="PANTHER" id="PTHR13003:SF2">
    <property type="entry name" value="NUCLEAR PORE COMPLEX PROTEIN NUP107"/>
    <property type="match status" value="1"/>
</dbReference>
<dbReference type="EMBL" id="JASNWA010000004">
    <property type="protein sequence ID" value="KAK3176437.1"/>
    <property type="molecule type" value="Genomic_DNA"/>
</dbReference>
<dbReference type="GO" id="GO:0031965">
    <property type="term" value="C:nuclear membrane"/>
    <property type="evidence" value="ECO:0007669"/>
    <property type="project" value="UniProtKB-SubCell"/>
</dbReference>
<feature type="compositionally biased region" description="Basic and acidic residues" evidence="8">
    <location>
        <begin position="151"/>
        <end position="161"/>
    </location>
</feature>
<dbReference type="Pfam" id="PF04121">
    <property type="entry name" value="Nup84_Nup100"/>
    <property type="match status" value="1"/>
</dbReference>
<feature type="compositionally biased region" description="Acidic residues" evidence="8">
    <location>
        <begin position="22"/>
        <end position="37"/>
    </location>
</feature>
<organism evidence="9 10">
    <name type="scientific">Lepraria neglecta</name>
    <dbReference type="NCBI Taxonomy" id="209136"/>
    <lineage>
        <taxon>Eukaryota</taxon>
        <taxon>Fungi</taxon>
        <taxon>Dikarya</taxon>
        <taxon>Ascomycota</taxon>
        <taxon>Pezizomycotina</taxon>
        <taxon>Lecanoromycetes</taxon>
        <taxon>OSLEUM clade</taxon>
        <taxon>Lecanoromycetidae</taxon>
        <taxon>Lecanorales</taxon>
        <taxon>Lecanorineae</taxon>
        <taxon>Stereocaulaceae</taxon>
        <taxon>Lepraria</taxon>
    </lineage>
</organism>
<dbReference type="Gene3D" id="1.20.190.50">
    <property type="match status" value="1"/>
</dbReference>
<accession>A0AAD9ZDE8</accession>
<dbReference type="GO" id="GO:0031080">
    <property type="term" value="C:nuclear pore outer ring"/>
    <property type="evidence" value="ECO:0007669"/>
    <property type="project" value="TreeGrafter"/>
</dbReference>
<comment type="similarity">
    <text evidence="7">Belongs to the nucleoporin Nup84/Nup107 family.</text>
</comment>
<dbReference type="Gene3D" id="1.10.3450.20">
    <property type="match status" value="1"/>
</dbReference>
<dbReference type="GO" id="GO:0000973">
    <property type="term" value="P:post-transcriptional tethering of RNA polymerase II gene DNA at nuclear periphery"/>
    <property type="evidence" value="ECO:0007669"/>
    <property type="project" value="TreeGrafter"/>
</dbReference>
<dbReference type="GO" id="GO:0006606">
    <property type="term" value="P:protein import into nucleus"/>
    <property type="evidence" value="ECO:0007669"/>
    <property type="project" value="TreeGrafter"/>
</dbReference>
<evidence type="ECO:0000256" key="8">
    <source>
        <dbReference type="SAM" id="MobiDB-lite"/>
    </source>
</evidence>
<protein>
    <recommendedName>
        <fullName evidence="7">Nuclear pore complex protein</fullName>
    </recommendedName>
</protein>
<keyword evidence="10" id="KW-1185">Reference proteome</keyword>
<name>A0AAD9ZDE8_9LECA</name>
<keyword evidence="6 7" id="KW-0539">Nucleus</keyword>
<reference evidence="9" key="1">
    <citation type="submission" date="2022-11" db="EMBL/GenBank/DDBJ databases">
        <title>Chromosomal genome sequence assembly and mating type (MAT) locus characterization of the leprose asexual lichenized fungus Lepraria neglecta (Nyl.) Erichsen.</title>
        <authorList>
            <person name="Allen J.L."/>
            <person name="Pfeffer B."/>
        </authorList>
    </citation>
    <scope>NUCLEOTIDE SEQUENCE</scope>
    <source>
        <strain evidence="9">Allen 5258</strain>
    </source>
</reference>
<gene>
    <name evidence="9" type="ORF">OEA41_007760</name>
</gene>
<feature type="compositionally biased region" description="Basic and acidic residues" evidence="8">
    <location>
        <begin position="119"/>
        <end position="133"/>
    </location>
</feature>
<feature type="region of interest" description="Disordered" evidence="8">
    <location>
        <begin position="1"/>
        <end position="51"/>
    </location>
</feature>
<comment type="caution">
    <text evidence="9">The sequence shown here is derived from an EMBL/GenBank/DDBJ whole genome shotgun (WGS) entry which is preliminary data.</text>
</comment>
<dbReference type="GO" id="GO:0006406">
    <property type="term" value="P:mRNA export from nucleus"/>
    <property type="evidence" value="ECO:0007669"/>
    <property type="project" value="TreeGrafter"/>
</dbReference>
<evidence type="ECO:0000313" key="9">
    <source>
        <dbReference type="EMBL" id="KAK3176437.1"/>
    </source>
</evidence>
<comment type="subcellular location">
    <subcellularLocation>
        <location evidence="7">Nucleus</location>
        <location evidence="7">Nuclear pore complex</location>
    </subcellularLocation>
    <subcellularLocation>
        <location evidence="7">Nucleus membrane</location>
    </subcellularLocation>
</comment>
<keyword evidence="2" id="KW-0509">mRNA transport</keyword>
<sequence>MPQMSREESWNSLHHSEASGDNADDGYSDVSMEDQDESDHGNERSATVSPTFPTISDAHRALHPLQATADRVGKQVERFAENLDRLSIKNQRKAQKGCLHVLPLINAYKKIASDTVRHLETMHAPERRKELSKTTRRRLRSSSGRSTTRPAHGEDSRDQDVMTTVEDLKRWEEEEQTWDLLSLILQVHFPVPQSERSKAGADIVRPSKTSEVHRYSSEKDVWDSFLASDDEAWERNTVVQWLQSCADRSGQDIEQVVEELESGADRGSGLWAHSWLFTKEAIKGQKRLRSWPKALEPNDPGLDASLLNSEKTKALVTQLDPDAITRQKRVLEKQDHYFERAMWLACWEMVRRGKDWDYVREWCQERVEGWRATAMRGDPRTILYNTSSATSWQSRVLWRQTCALAAKEGGIDEYENAVYGVLSGYLPSVLKVSRCWDDYLFAQYNSDLLHSFDSYVKSNFADRVPTALMNKQGSFNFSAFGGQNIQSGKDIVEKMKHFKATKEEARDPFKMLQGSLIGKSFADFLFTHGVRLAQTANAKGKSKIIPLMSVNISEGYVTAPISMDDHDFLRIITHIIFIFQDLGFDFGKEPRIQAMENIIVAYVDYLSKAGKQQLLPLYASRLSRARSWSCLGRQLPFIQEHRERETLTQLMKQYDINVYGVLSTQMQMIIRDAVPKKDASIRYTKLRILEDNRLDAMGLRPIKADFIGKLMADDQQDLVHGFEWYLLLDGHWEETMTAGVAVYKFLVRSHGLAAARMLSQTVTFSDISLAKTNSILGRSLDLSKSKDAGDDEAESGRTTRNTRSHLSSSQRRRRSSSARRVRSERELLLDDGDTFRAFENLFAALSALEEWKGVADEGQKYLEKRQDIRPWKDALQNAYDKVDATMEPLLHDWLQKPETDADAEEFKEIRVAGLPEVVLAYNTVLDFSSRYLSRDLLLKSMDIASLIAAENSELAACFVAADRMPELVDSFAYLSKSIIQAEDRGAKGGKSKKKRNGETLDLWTVRAPSSQA</sequence>
<evidence type="ECO:0000256" key="5">
    <source>
        <dbReference type="ARBA" id="ARBA00023132"/>
    </source>
</evidence>
<keyword evidence="7" id="KW-0472">Membrane</keyword>